<feature type="domain" description="Anoctamin transmembrane" evidence="8">
    <location>
        <begin position="666"/>
        <end position="1167"/>
    </location>
</feature>
<keyword evidence="10" id="KW-1185">Reference proteome</keyword>
<feature type="transmembrane region" description="Helical" evidence="7">
    <location>
        <begin position="784"/>
        <end position="806"/>
    </location>
</feature>
<feature type="compositionally biased region" description="Basic and acidic residues" evidence="6">
    <location>
        <begin position="1197"/>
        <end position="1207"/>
    </location>
</feature>
<dbReference type="PANTHER" id="PTHR12308">
    <property type="entry name" value="ANOCTAMIN"/>
    <property type="match status" value="1"/>
</dbReference>
<feature type="region of interest" description="Disordered" evidence="6">
    <location>
        <begin position="254"/>
        <end position="292"/>
    </location>
</feature>
<dbReference type="EMBL" id="JATAAI010000006">
    <property type="protein sequence ID" value="KAK1744955.1"/>
    <property type="molecule type" value="Genomic_DNA"/>
</dbReference>
<evidence type="ECO:0000259" key="8">
    <source>
        <dbReference type="Pfam" id="PF04547"/>
    </source>
</evidence>
<comment type="subcellular location">
    <subcellularLocation>
        <location evidence="1">Membrane</location>
        <topology evidence="1">Multi-pass membrane protein</topology>
    </subcellularLocation>
</comment>
<organism evidence="9 10">
    <name type="scientific">Skeletonema marinoi</name>
    <dbReference type="NCBI Taxonomy" id="267567"/>
    <lineage>
        <taxon>Eukaryota</taxon>
        <taxon>Sar</taxon>
        <taxon>Stramenopiles</taxon>
        <taxon>Ochrophyta</taxon>
        <taxon>Bacillariophyta</taxon>
        <taxon>Coscinodiscophyceae</taxon>
        <taxon>Thalassiosirophycidae</taxon>
        <taxon>Thalassiosirales</taxon>
        <taxon>Skeletonemataceae</taxon>
        <taxon>Skeletonema</taxon>
        <taxon>Skeletonema marinoi-dohrnii complex</taxon>
    </lineage>
</organism>
<feature type="compositionally biased region" description="Basic residues" evidence="6">
    <location>
        <begin position="256"/>
        <end position="265"/>
    </location>
</feature>
<evidence type="ECO:0000256" key="6">
    <source>
        <dbReference type="SAM" id="MobiDB-lite"/>
    </source>
</evidence>
<feature type="region of interest" description="Disordered" evidence="6">
    <location>
        <begin position="1310"/>
        <end position="1342"/>
    </location>
</feature>
<dbReference type="Pfam" id="PF04547">
    <property type="entry name" value="Anoctamin"/>
    <property type="match status" value="1"/>
</dbReference>
<name>A0AAD8YGC8_9STRA</name>
<evidence type="ECO:0000256" key="7">
    <source>
        <dbReference type="SAM" id="Phobius"/>
    </source>
</evidence>
<feature type="compositionally biased region" description="Polar residues" evidence="6">
    <location>
        <begin position="1238"/>
        <end position="1249"/>
    </location>
</feature>
<dbReference type="Proteomes" id="UP001224775">
    <property type="component" value="Unassembled WGS sequence"/>
</dbReference>
<dbReference type="GO" id="GO:0016020">
    <property type="term" value="C:membrane"/>
    <property type="evidence" value="ECO:0007669"/>
    <property type="project" value="UniProtKB-SubCell"/>
</dbReference>
<feature type="transmembrane region" description="Helical" evidence="7">
    <location>
        <begin position="852"/>
        <end position="874"/>
    </location>
</feature>
<feature type="region of interest" description="Disordered" evidence="6">
    <location>
        <begin position="135"/>
        <end position="233"/>
    </location>
</feature>
<feature type="region of interest" description="Disordered" evidence="6">
    <location>
        <begin position="1426"/>
        <end position="1445"/>
    </location>
</feature>
<dbReference type="PANTHER" id="PTHR12308:SF73">
    <property type="entry name" value="ANOCTAMIN"/>
    <property type="match status" value="1"/>
</dbReference>
<dbReference type="InterPro" id="IPR049452">
    <property type="entry name" value="Anoctamin_TM"/>
</dbReference>
<evidence type="ECO:0000256" key="4">
    <source>
        <dbReference type="ARBA" id="ARBA00023136"/>
    </source>
</evidence>
<dbReference type="GO" id="GO:0005254">
    <property type="term" value="F:chloride channel activity"/>
    <property type="evidence" value="ECO:0007669"/>
    <property type="project" value="TreeGrafter"/>
</dbReference>
<comment type="caution">
    <text evidence="9">The sequence shown here is derived from an EMBL/GenBank/DDBJ whole genome shotgun (WGS) entry which is preliminary data.</text>
</comment>
<evidence type="ECO:0000256" key="5">
    <source>
        <dbReference type="SAM" id="Coils"/>
    </source>
</evidence>
<feature type="transmembrane region" description="Helical" evidence="7">
    <location>
        <begin position="712"/>
        <end position="731"/>
    </location>
</feature>
<evidence type="ECO:0000313" key="10">
    <source>
        <dbReference type="Proteomes" id="UP001224775"/>
    </source>
</evidence>
<reference evidence="9" key="1">
    <citation type="submission" date="2023-06" db="EMBL/GenBank/DDBJ databases">
        <title>Survivors Of The Sea: Transcriptome response of Skeletonema marinoi to long-term dormancy.</title>
        <authorList>
            <person name="Pinder M.I.M."/>
            <person name="Kourtchenko O."/>
            <person name="Robertson E.K."/>
            <person name="Larsson T."/>
            <person name="Maumus F."/>
            <person name="Osuna-Cruz C.M."/>
            <person name="Vancaester E."/>
            <person name="Stenow R."/>
            <person name="Vandepoele K."/>
            <person name="Ploug H."/>
            <person name="Bruchert V."/>
            <person name="Godhe A."/>
            <person name="Topel M."/>
        </authorList>
    </citation>
    <scope>NUCLEOTIDE SEQUENCE</scope>
    <source>
        <strain evidence="9">R05AC</strain>
    </source>
</reference>
<gene>
    <name evidence="9" type="ORF">QTG54_004246</name>
</gene>
<feature type="transmembrane region" description="Helical" evidence="7">
    <location>
        <begin position="1037"/>
        <end position="1063"/>
    </location>
</feature>
<feature type="compositionally biased region" description="Polar residues" evidence="6">
    <location>
        <begin position="1426"/>
        <end position="1441"/>
    </location>
</feature>
<feature type="coiled-coil region" evidence="5">
    <location>
        <begin position="974"/>
        <end position="1008"/>
    </location>
</feature>
<evidence type="ECO:0000256" key="3">
    <source>
        <dbReference type="ARBA" id="ARBA00022989"/>
    </source>
</evidence>
<feature type="transmembrane region" description="Helical" evidence="7">
    <location>
        <begin position="1093"/>
        <end position="1115"/>
    </location>
</feature>
<feature type="region of interest" description="Disordered" evidence="6">
    <location>
        <begin position="1358"/>
        <end position="1381"/>
    </location>
</feature>
<keyword evidence="5" id="KW-0175">Coiled coil</keyword>
<accession>A0AAD8YGC8</accession>
<proteinExistence type="predicted"/>
<feature type="compositionally biased region" description="Low complexity" evidence="6">
    <location>
        <begin position="1225"/>
        <end position="1237"/>
    </location>
</feature>
<keyword evidence="3 7" id="KW-1133">Transmembrane helix</keyword>
<evidence type="ECO:0000256" key="1">
    <source>
        <dbReference type="ARBA" id="ARBA00004141"/>
    </source>
</evidence>
<protein>
    <submittedName>
        <fullName evidence="9">Anoctamin</fullName>
    </submittedName>
</protein>
<feature type="transmembrane region" description="Helical" evidence="7">
    <location>
        <begin position="1127"/>
        <end position="1150"/>
    </location>
</feature>
<feature type="transmembrane region" description="Helical" evidence="7">
    <location>
        <begin position="936"/>
        <end position="963"/>
    </location>
</feature>
<feature type="region of interest" description="Disordered" evidence="6">
    <location>
        <begin position="1188"/>
        <end position="1264"/>
    </location>
</feature>
<evidence type="ECO:0000313" key="9">
    <source>
        <dbReference type="EMBL" id="KAK1744955.1"/>
    </source>
</evidence>
<keyword evidence="2 7" id="KW-0812">Transmembrane</keyword>
<keyword evidence="4 7" id="KW-0472">Membrane</keyword>
<dbReference type="InterPro" id="IPR007632">
    <property type="entry name" value="Anoctamin"/>
</dbReference>
<feature type="compositionally biased region" description="Basic and acidic residues" evidence="6">
    <location>
        <begin position="268"/>
        <end position="278"/>
    </location>
</feature>
<sequence>MFTLHIPVREMSAAAGKQAAVIIPLTWKLRESTNQSEVGTNFTRRSLGALSSVMNPWKVWENVHNEMSRLAALRTQRAEEEASHVTLARQRNKATRVSDVYNDDDFDFALVLAPHDAYAFWANHLDFREEALNLVDDSDPNNIDTSEKDDDSTIATNTFHANQMDDRRNSDISAMERTPPTNGSGLRRRTNATPSTNDSKLKRFSSVKKLTPPSLRKSPFRVRTALSDDGGDTIEYKYMPDDEAVIALKEQEQRYNGRRKKKKARVSLGERDSRRTSRDSQTTNQTEKHHSVVPLPDYLKAKIDREEDIRKNAGIRNAVSHSTLTWQNAGKLEAREIVQLHPANSIDPVDLNKKWCDGENPSLFRSLDIEMYTEGEYWMVLKGFTLLHRDASNGRFAAMRAGGFGSYHRYANPISNNQKVFSEVLPPPNTRNGKDQVQQSDIIAPPSDYFLGFSSPGTQIWGRLRQAGLETQRLYALDTRKVMLKVRCPIDRLQDVAEALKLKLKTKSGEYVPFREDIISQFSPTDDGFVSREDDVDRVMSLFRSSERQKIIDFIIGSRIRDSGAELGPSTQLGKQIQRRVPLHSHARLEALYKRWVLFWYQSNWTGRSGKSLEVDGDAKNKSLIAKGEAETSDAGSSESSTSTNHVPSALYRFFVGCFYQPLDSIEEYYGEKIAFYFAWLQHCSFHLSYLSIVGLIVFICQVTSGKWDHPLRPAFSMFVMVWSFVVMVTWRRRSNFLAHQWGTLDYKEDEIARPGFRGTEHRVCPITDTYVEYYPPWKRWLKMCISIPLTVGFTFVTLLVILILYGNRDLVLAKYFSDQEFKITISTEAVGQTAPILAVELTQEHLHDPDFWLIIVGFPTVLGLILPLLNFILRRISLWLNEIENHRTEAEFRTHFIIKVFAFRFVCYFAALYYYSFIGVGENDPQATEQGIVRVASTLLTYITVAHWWNICIQVFFPLLLFRWRVYRERLHLQNELRQLEMLELQLSSSTEKIKSAEERLELKKQLLNRRLLLEHAQVNIWEEMLLPEHDSFTEYLFAVTHFAYVACFSVVLPITPLIVLINHLLSMRLDAFKLCRGRRRPLSQKTGGIGVWGHVLHIVTVIAILTNCSLMAFTSSQFNGLKEKIGILGVFALAIGWEHFMLLVKYIMQLTVSVMPSKVQIEMNRKKYHQERDRYLTLRAKKERRSASLGGEKASLMKDYNHSDESDASSNTIDCPPIKESSTESTHSSSAHTSEGQSLVTARSSLETENEDRDSIAEDTSTRGGLVNIRAMNYHRSPTLDQNAGRVQTLAAAMESSALFRDTEGVNENGLHAGKQSNPNSSLRRRGTPKQGLNDFNQNAPTTSWLQQEGVLSPGSSISSVQAMPTPRNLKLDNDSDDETLYTDEDFSSGYYYNASAPPMSPPNDYSNALTVSNSMRYGYSSNTQASNVNVENEPPNRSSRSKWGVHHIFNYNQSERSLQPNGNKKEY</sequence>
<evidence type="ECO:0000256" key="2">
    <source>
        <dbReference type="ARBA" id="ARBA00022692"/>
    </source>
</evidence>
<feature type="transmembrane region" description="Helical" evidence="7">
    <location>
        <begin position="895"/>
        <end position="916"/>
    </location>
</feature>